<evidence type="ECO:0000259" key="1">
    <source>
        <dbReference type="PROSITE" id="PS50883"/>
    </source>
</evidence>
<dbReference type="Gene3D" id="3.30.450.20">
    <property type="entry name" value="PAS domain"/>
    <property type="match status" value="1"/>
</dbReference>
<dbReference type="Gene3D" id="3.30.70.270">
    <property type="match status" value="1"/>
</dbReference>
<gene>
    <name evidence="3" type="ORF">GCM10007216_39140</name>
</gene>
<dbReference type="InterPro" id="IPR052155">
    <property type="entry name" value="Biofilm_reg_signaling"/>
</dbReference>
<dbReference type="CDD" id="cd01949">
    <property type="entry name" value="GGDEF"/>
    <property type="match status" value="1"/>
</dbReference>
<dbReference type="InterPro" id="IPR001633">
    <property type="entry name" value="EAL_dom"/>
</dbReference>
<dbReference type="Pfam" id="PF00990">
    <property type="entry name" value="GGDEF"/>
    <property type="match status" value="1"/>
</dbReference>
<dbReference type="Pfam" id="PF00563">
    <property type="entry name" value="EAL"/>
    <property type="match status" value="1"/>
</dbReference>
<protein>
    <recommendedName>
        <fullName evidence="5">Diguanylate cyclase (GGDEF)-like protein</fullName>
    </recommendedName>
</protein>
<dbReference type="InterPro" id="IPR000160">
    <property type="entry name" value="GGDEF_dom"/>
</dbReference>
<dbReference type="PANTHER" id="PTHR44757:SF2">
    <property type="entry name" value="BIOFILM ARCHITECTURE MAINTENANCE PROTEIN MBAA"/>
    <property type="match status" value="1"/>
</dbReference>
<dbReference type="SUPFAM" id="SSF141868">
    <property type="entry name" value="EAL domain-like"/>
    <property type="match status" value="1"/>
</dbReference>
<dbReference type="EMBL" id="BMCJ01000013">
    <property type="protein sequence ID" value="GGD04687.1"/>
    <property type="molecule type" value="Genomic_DNA"/>
</dbReference>
<dbReference type="PROSITE" id="PS50883">
    <property type="entry name" value="EAL"/>
    <property type="match status" value="1"/>
</dbReference>
<evidence type="ECO:0000313" key="3">
    <source>
        <dbReference type="EMBL" id="GGD04687.1"/>
    </source>
</evidence>
<reference evidence="4" key="1">
    <citation type="journal article" date="2019" name="Int. J. Syst. Evol. Microbiol.">
        <title>The Global Catalogue of Microorganisms (GCM) 10K type strain sequencing project: providing services to taxonomists for standard genome sequencing and annotation.</title>
        <authorList>
            <consortium name="The Broad Institute Genomics Platform"/>
            <consortium name="The Broad Institute Genome Sequencing Center for Infectious Disease"/>
            <person name="Wu L."/>
            <person name="Ma J."/>
        </authorList>
    </citation>
    <scope>NUCLEOTIDE SEQUENCE [LARGE SCALE GENOMIC DNA]</scope>
    <source>
        <strain evidence="4">CCM 7282</strain>
    </source>
</reference>
<sequence>MDNLDTSFVHAEINRLMETLKLQLQGGKERQTLKELDKLLHNYLTFYDDLAFTESKVMEETLAIEVENDFQRTVAALMNMVFKVRKNKNGNYYFTMYEGKLARSLGLTTAFVEGKEMDEIFGLEKAGYLTKKYDKAFAGENVTYKHKLKDTFLYSTLAPIQHEGEVVEIIGSSVDITVHAEAEMRVRHMAYHDPLTDLPNRRKLQKDLEERLTSTDKQKGTPFYILLCDLDRFKYINDALGHTAGDEVIQLIGRRIREVISEKGKLYRLGSDEFVVITDQASSEKDARKLGNSILEQVSKPLRIKGKELFLTTSIGIAGYSGGGTTAGKLIGNADIAMHYCKLKGRQSLLFYSDSMNKSYNELVSLEGELRAAIRNKELLLYYQPKIDVRSGVISGMEALVRWKHPVQGFISPGKFIPIAEETGLILKLGEWVLFEACRQNKEWMEKGYAPERVAVNVSAEEIQRHDFASRVEKILEETGMPARFLEIEITENSIMQNTDACIQTMQELKRQGIALSIDDFGTGYSSLGYLRQFPINYLKIDQSFIKDVSTNPSGAEIVKAMIQLAHTFKLEVIGEGVEKPMVLGFLKENGCDHYQGYHFSKPLPPEEFENFLTQRNHYTFHTNK</sequence>
<dbReference type="PROSITE" id="PS50887">
    <property type="entry name" value="GGDEF"/>
    <property type="match status" value="1"/>
</dbReference>
<comment type="caution">
    <text evidence="3">The sequence shown here is derived from an EMBL/GenBank/DDBJ whole genome shotgun (WGS) entry which is preliminary data.</text>
</comment>
<dbReference type="CDD" id="cd01948">
    <property type="entry name" value="EAL"/>
    <property type="match status" value="1"/>
</dbReference>
<dbReference type="NCBIfam" id="TIGR00254">
    <property type="entry name" value="GGDEF"/>
    <property type="match status" value="1"/>
</dbReference>
<evidence type="ECO:0000313" key="4">
    <source>
        <dbReference type="Proteomes" id="UP000619534"/>
    </source>
</evidence>
<dbReference type="InterPro" id="IPR043128">
    <property type="entry name" value="Rev_trsase/Diguanyl_cyclase"/>
</dbReference>
<dbReference type="InterPro" id="IPR029787">
    <property type="entry name" value="Nucleotide_cyclase"/>
</dbReference>
<dbReference type="PANTHER" id="PTHR44757">
    <property type="entry name" value="DIGUANYLATE CYCLASE DGCP"/>
    <property type="match status" value="1"/>
</dbReference>
<feature type="domain" description="EAL" evidence="1">
    <location>
        <begin position="363"/>
        <end position="617"/>
    </location>
</feature>
<dbReference type="Proteomes" id="UP000619534">
    <property type="component" value="Unassembled WGS sequence"/>
</dbReference>
<dbReference type="SMART" id="SM00267">
    <property type="entry name" value="GGDEF"/>
    <property type="match status" value="1"/>
</dbReference>
<feature type="domain" description="GGDEF" evidence="2">
    <location>
        <begin position="221"/>
        <end position="354"/>
    </location>
</feature>
<dbReference type="SUPFAM" id="SSF55073">
    <property type="entry name" value="Nucleotide cyclase"/>
    <property type="match status" value="1"/>
</dbReference>
<proteinExistence type="predicted"/>
<organism evidence="3 4">
    <name type="scientific">Thalassobacillus devorans</name>
    <dbReference type="NCBI Taxonomy" id="279813"/>
    <lineage>
        <taxon>Bacteria</taxon>
        <taxon>Bacillati</taxon>
        <taxon>Bacillota</taxon>
        <taxon>Bacilli</taxon>
        <taxon>Bacillales</taxon>
        <taxon>Bacillaceae</taxon>
        <taxon>Thalassobacillus</taxon>
    </lineage>
</organism>
<evidence type="ECO:0008006" key="5">
    <source>
        <dbReference type="Google" id="ProtNLM"/>
    </source>
</evidence>
<keyword evidence="4" id="KW-1185">Reference proteome</keyword>
<dbReference type="RefSeq" id="WP_062439559.1">
    <property type="nucleotide sequence ID" value="NZ_BMCJ01000013.1"/>
</dbReference>
<accession>A0ABQ1PV96</accession>
<dbReference type="Gene3D" id="3.20.20.450">
    <property type="entry name" value="EAL domain"/>
    <property type="match status" value="1"/>
</dbReference>
<name>A0ABQ1PV96_9BACI</name>
<evidence type="ECO:0000259" key="2">
    <source>
        <dbReference type="PROSITE" id="PS50887"/>
    </source>
</evidence>
<dbReference type="InterPro" id="IPR035919">
    <property type="entry name" value="EAL_sf"/>
</dbReference>
<dbReference type="SMART" id="SM00052">
    <property type="entry name" value="EAL"/>
    <property type="match status" value="1"/>
</dbReference>